<protein>
    <submittedName>
        <fullName evidence="3">Copper amine oxidase N-terminal domain-containing protein</fullName>
    </submittedName>
</protein>
<dbReference type="Proteomes" id="UP000199337">
    <property type="component" value="Unassembled WGS sequence"/>
</dbReference>
<dbReference type="RefSeq" id="WP_092467988.1">
    <property type="nucleotide sequence ID" value="NZ_FOOX01000001.1"/>
</dbReference>
<evidence type="ECO:0000259" key="2">
    <source>
        <dbReference type="Pfam" id="PF07833"/>
    </source>
</evidence>
<dbReference type="SUPFAM" id="SSF55383">
    <property type="entry name" value="Copper amine oxidase, domain N"/>
    <property type="match status" value="2"/>
</dbReference>
<feature type="chain" id="PRO_5011504195" evidence="1">
    <location>
        <begin position="31"/>
        <end position="371"/>
    </location>
</feature>
<keyword evidence="1" id="KW-0732">Signal</keyword>
<dbReference type="InterPro" id="IPR012854">
    <property type="entry name" value="Cu_amine_oxidase-like_N"/>
</dbReference>
<evidence type="ECO:0000313" key="3">
    <source>
        <dbReference type="EMBL" id="SFF97605.1"/>
    </source>
</evidence>
<dbReference type="Pfam" id="PF07833">
    <property type="entry name" value="Cu_amine_oxidN1"/>
    <property type="match status" value="1"/>
</dbReference>
<dbReference type="OrthoDB" id="9816096at2"/>
<organism evidence="3 4">
    <name type="scientific">Desulfotruncus arcticus DSM 17038</name>
    <dbReference type="NCBI Taxonomy" id="1121424"/>
    <lineage>
        <taxon>Bacteria</taxon>
        <taxon>Bacillati</taxon>
        <taxon>Bacillota</taxon>
        <taxon>Clostridia</taxon>
        <taxon>Eubacteriales</taxon>
        <taxon>Desulfallaceae</taxon>
        <taxon>Desulfotruncus</taxon>
    </lineage>
</organism>
<dbReference type="STRING" id="341036.SAMN05660649_00293"/>
<evidence type="ECO:0000313" key="4">
    <source>
        <dbReference type="Proteomes" id="UP000199337"/>
    </source>
</evidence>
<evidence type="ECO:0000256" key="1">
    <source>
        <dbReference type="SAM" id="SignalP"/>
    </source>
</evidence>
<feature type="signal peptide" evidence="1">
    <location>
        <begin position="1"/>
        <end position="30"/>
    </location>
</feature>
<dbReference type="Gene3D" id="3.30.457.10">
    <property type="entry name" value="Copper amine oxidase-like, N-terminal domain"/>
    <property type="match status" value="2"/>
</dbReference>
<sequence length="371" mass="41006">MKRLSVFFSLILFLAMLVINLPFITAGASADEQVNVYDEQKQLVKSIVFVIGLDQYFVNGQTPGVKMDAKPFIDSGRTFVPVRYLGNALGLDNDHIAWESPRAIFKQPGFPVVELTVDSKVIKSDAAATTMDTTPLLKTGRMYLPARWVAEALGYEVAWDAQNQVVLCWPKGAEKPDVSNVLSYVKGQPVKQPPLVEQPVETPTTPEGSMKELFDKAKPLKGEPFSFSGWNFDQGIQKQLQEFWDSSGDEPIIQEITVDDLKPNGIRVSKVSGYVIHDLQVTEDGITVTATTPGKSMPKFYLVEEDNVVRYKGGGGYMGEYTGTLTQDVKYIHGSGDSFYITPDLTKATHILFEFGGELLNVKNPTYQGGN</sequence>
<dbReference type="EMBL" id="FOOX01000001">
    <property type="protein sequence ID" value="SFF97605.1"/>
    <property type="molecule type" value="Genomic_DNA"/>
</dbReference>
<keyword evidence="4" id="KW-1185">Reference proteome</keyword>
<dbReference type="AlphaFoldDB" id="A0A1I2N148"/>
<feature type="domain" description="Copper amine oxidase-like N-terminal" evidence="2">
    <location>
        <begin position="58"/>
        <end position="166"/>
    </location>
</feature>
<name>A0A1I2N148_9FIRM</name>
<gene>
    <name evidence="3" type="ORF">SAMN05660649_00293</name>
</gene>
<reference evidence="4" key="1">
    <citation type="submission" date="2016-10" db="EMBL/GenBank/DDBJ databases">
        <authorList>
            <person name="Varghese N."/>
            <person name="Submissions S."/>
        </authorList>
    </citation>
    <scope>NUCLEOTIDE SEQUENCE [LARGE SCALE GENOMIC DNA]</scope>
    <source>
        <strain evidence="4">DSM 17038</strain>
    </source>
</reference>
<dbReference type="InterPro" id="IPR036582">
    <property type="entry name" value="Mao_N_sf"/>
</dbReference>
<proteinExistence type="predicted"/>
<accession>A0A1I2N148</accession>